<dbReference type="PANTHER" id="PTHR43975">
    <property type="entry name" value="ZGC:101858"/>
    <property type="match status" value="1"/>
</dbReference>
<proteinExistence type="predicted"/>
<sequence length="485" mass="52991">MSHMKQVCQFQIMIYLDNKVALITGSSDGIGKATALLFSSLGAKVAIVGRDQTKLDKVAAECEAKSPHHYKPVVIKADFVRDEDVVRTFEETISVYKTLDILVNSAGLSSYTNLADPYYLDDYDRVMQVNVRSVIRLTELSVPFLTKSNGFIVNVSAVSSMTSNPTRWVYGMSKAALDMFTKSMAGKLAPNIRVNSVNPGGVHTHPIEPSLMEKFKAMKPLNRIAEPIDIANLIAFLASDVSINMTGSIVVSDSGFLCADPYKQKHIRIGFRCGNGTARCVAIRKCPNEFKSGCKSPHHYKLVVIKADFVRDEDVVRNFEETISAYKTLDILVNNCGLASTKGFDEPDALADYDRVQQIDVRLTELAAPHLKETNGSIVNVSSIAAIRPVSKMNPGSWSYCMSKAALDMFTKCMAGGTRTNFFSSLADPDTVLSSLIQKNPLKRIAEPIDIANKIAFLASDAARNMTGSIVVSDTGLIVADPYAK</sequence>
<dbReference type="InterPro" id="IPR020904">
    <property type="entry name" value="Sc_DH/Rdtase_CS"/>
</dbReference>
<dbReference type="Gene3D" id="3.40.50.720">
    <property type="entry name" value="NAD(P)-binding Rossmann-like Domain"/>
    <property type="match status" value="2"/>
</dbReference>
<organism evidence="2 3">
    <name type="scientific">Tetranychus urticae</name>
    <name type="common">Two-spotted spider mite</name>
    <dbReference type="NCBI Taxonomy" id="32264"/>
    <lineage>
        <taxon>Eukaryota</taxon>
        <taxon>Metazoa</taxon>
        <taxon>Ecdysozoa</taxon>
        <taxon>Arthropoda</taxon>
        <taxon>Chelicerata</taxon>
        <taxon>Arachnida</taxon>
        <taxon>Acari</taxon>
        <taxon>Acariformes</taxon>
        <taxon>Trombidiformes</taxon>
        <taxon>Prostigmata</taxon>
        <taxon>Eleutherengona</taxon>
        <taxon>Raphignathae</taxon>
        <taxon>Tetranychoidea</taxon>
        <taxon>Tetranychidae</taxon>
        <taxon>Tetranychus</taxon>
    </lineage>
</organism>
<keyword evidence="1" id="KW-0560">Oxidoreductase</keyword>
<dbReference type="GO" id="GO:0016491">
    <property type="term" value="F:oxidoreductase activity"/>
    <property type="evidence" value="ECO:0007669"/>
    <property type="project" value="UniProtKB-KW"/>
</dbReference>
<reference evidence="2" key="2">
    <citation type="submission" date="2015-06" db="UniProtKB">
        <authorList>
            <consortium name="EnsemblMetazoa"/>
        </authorList>
    </citation>
    <scope>IDENTIFICATION</scope>
</reference>
<dbReference type="EnsemblMetazoa" id="tetur06g04940.1">
    <property type="protein sequence ID" value="tetur06g04940.1"/>
    <property type="gene ID" value="tetur06g04940"/>
</dbReference>
<dbReference type="eggNOG" id="KOG0725">
    <property type="taxonomic scope" value="Eukaryota"/>
</dbReference>
<reference evidence="3" key="1">
    <citation type="submission" date="2011-08" db="EMBL/GenBank/DDBJ databases">
        <authorList>
            <person name="Rombauts S."/>
        </authorList>
    </citation>
    <scope>NUCLEOTIDE SEQUENCE</scope>
    <source>
        <strain evidence="3">London</strain>
    </source>
</reference>
<dbReference type="Proteomes" id="UP000015104">
    <property type="component" value="Unassembled WGS sequence"/>
</dbReference>
<dbReference type="SUPFAM" id="SSF51735">
    <property type="entry name" value="NAD(P)-binding Rossmann-fold domains"/>
    <property type="match status" value="2"/>
</dbReference>
<accession>T1K7N6</accession>
<dbReference type="PROSITE" id="PS00061">
    <property type="entry name" value="ADH_SHORT"/>
    <property type="match status" value="2"/>
</dbReference>
<evidence type="ECO:0000313" key="2">
    <source>
        <dbReference type="EnsemblMetazoa" id="tetur06g04940.1"/>
    </source>
</evidence>
<dbReference type="InterPro" id="IPR002347">
    <property type="entry name" value="SDR_fam"/>
</dbReference>
<keyword evidence="3" id="KW-1185">Reference proteome</keyword>
<name>T1K7N6_TETUR</name>
<dbReference type="AlphaFoldDB" id="T1K7N6"/>
<dbReference type="PRINTS" id="PR00080">
    <property type="entry name" value="SDRFAMILY"/>
</dbReference>
<dbReference type="EMBL" id="CAEY01001807">
    <property type="status" value="NOT_ANNOTATED_CDS"/>
    <property type="molecule type" value="Genomic_DNA"/>
</dbReference>
<dbReference type="PANTHER" id="PTHR43975:SF2">
    <property type="entry name" value="EG:BACR7A4.14 PROTEIN-RELATED"/>
    <property type="match status" value="1"/>
</dbReference>
<evidence type="ECO:0000256" key="1">
    <source>
        <dbReference type="ARBA" id="ARBA00023002"/>
    </source>
</evidence>
<protein>
    <submittedName>
        <fullName evidence="2">Uncharacterized protein</fullName>
    </submittedName>
</protein>
<dbReference type="InterPro" id="IPR036291">
    <property type="entry name" value="NAD(P)-bd_dom_sf"/>
</dbReference>
<dbReference type="STRING" id="32264.T1K7N6"/>
<evidence type="ECO:0000313" key="3">
    <source>
        <dbReference type="Proteomes" id="UP000015104"/>
    </source>
</evidence>
<dbReference type="HOGENOM" id="CLU_563014_0_0_1"/>
<dbReference type="Pfam" id="PF13561">
    <property type="entry name" value="adh_short_C2"/>
    <property type="match status" value="2"/>
</dbReference>
<dbReference type="PRINTS" id="PR00081">
    <property type="entry name" value="GDHRDH"/>
</dbReference>
<dbReference type="FunFam" id="3.40.50.720:FF:000084">
    <property type="entry name" value="Short-chain dehydrogenase reductase"/>
    <property type="match status" value="1"/>
</dbReference>